<sequence length="226" mass="25904">MVTFQLKQIDVLPGQRVVLRHVNWQLFEAILAELGEHRTIRLAYSKGTLEIVAPLPEHEQSKVVIADLLKVLLDELDMDWEPLGSTTFRREDMQAGIEPDECFYIQNHALMIGRERIDLSTDPPPDLAIEIDLTSSTQLSAYEDLRVPEIWRYQNRQLQVYVLSEGRYIASSTSLIFPDFPAIEGISQFFALSRTAGTRPALKAFRTWIKERQQAQERSSELGGQF</sequence>
<dbReference type="Pfam" id="PF05685">
    <property type="entry name" value="Uma2"/>
    <property type="match status" value="1"/>
</dbReference>
<dbReference type="InterPro" id="IPR008538">
    <property type="entry name" value="Uma2"/>
</dbReference>
<dbReference type="PANTHER" id="PTHR47152:SF1">
    <property type="entry name" value="SLL1186 PROTEIN"/>
    <property type="match status" value="1"/>
</dbReference>
<evidence type="ECO:0000313" key="2">
    <source>
        <dbReference type="EMBL" id="RUT14521.1"/>
    </source>
</evidence>
<dbReference type="RefSeq" id="WP_106165858.1">
    <property type="nucleotide sequence ID" value="NZ_JAVKZF010000005.1"/>
</dbReference>
<dbReference type="CDD" id="cd06260">
    <property type="entry name" value="DUF820-like"/>
    <property type="match status" value="1"/>
</dbReference>
<dbReference type="AlphaFoldDB" id="A0AB37USW9"/>
<accession>A0AB37USW9</accession>
<comment type="caution">
    <text evidence="2">The sequence shown here is derived from an EMBL/GenBank/DDBJ whole genome shotgun (WGS) entry which is preliminary data.</text>
</comment>
<dbReference type="Gene3D" id="3.90.1570.10">
    <property type="entry name" value="tt1808, chain A"/>
    <property type="match status" value="1"/>
</dbReference>
<name>A0AB37USW9_9CYAN</name>
<protein>
    <recommendedName>
        <fullName evidence="1">Putative restriction endonuclease domain-containing protein</fullName>
    </recommendedName>
</protein>
<reference evidence="2 3" key="1">
    <citation type="journal article" date="2019" name="Genome Biol. Evol.">
        <title>Day and night: Metabolic profiles and evolutionary relationships of six axenic non-marine cyanobacteria.</title>
        <authorList>
            <person name="Will S.E."/>
            <person name="Henke P."/>
            <person name="Boedeker C."/>
            <person name="Huang S."/>
            <person name="Brinkmann H."/>
            <person name="Rohde M."/>
            <person name="Jarek M."/>
            <person name="Friedl T."/>
            <person name="Seufert S."/>
            <person name="Schumacher M."/>
            <person name="Overmann J."/>
            <person name="Neumann-Schaal M."/>
            <person name="Petersen J."/>
        </authorList>
    </citation>
    <scope>NUCLEOTIDE SEQUENCE [LARGE SCALE GENOMIC DNA]</scope>
    <source>
        <strain evidence="2 3">SAG 39.79</strain>
    </source>
</reference>
<keyword evidence="3" id="KW-1185">Reference proteome</keyword>
<dbReference type="EMBL" id="RSCK01000001">
    <property type="protein sequence ID" value="RUT14521.1"/>
    <property type="molecule type" value="Genomic_DNA"/>
</dbReference>
<organism evidence="2 3">
    <name type="scientific">Chroococcidiopsis cubana SAG 39.79</name>
    <dbReference type="NCBI Taxonomy" id="388085"/>
    <lineage>
        <taxon>Bacteria</taxon>
        <taxon>Bacillati</taxon>
        <taxon>Cyanobacteriota</taxon>
        <taxon>Cyanophyceae</taxon>
        <taxon>Chroococcidiopsidales</taxon>
        <taxon>Chroococcidiopsidaceae</taxon>
        <taxon>Chroococcidiopsis</taxon>
    </lineage>
</organism>
<dbReference type="InterPro" id="IPR011335">
    <property type="entry name" value="Restrct_endonuc-II-like"/>
</dbReference>
<dbReference type="SUPFAM" id="SSF52980">
    <property type="entry name" value="Restriction endonuclease-like"/>
    <property type="match status" value="1"/>
</dbReference>
<evidence type="ECO:0000313" key="3">
    <source>
        <dbReference type="Proteomes" id="UP000282574"/>
    </source>
</evidence>
<dbReference type="Proteomes" id="UP000282574">
    <property type="component" value="Unassembled WGS sequence"/>
</dbReference>
<feature type="domain" description="Putative restriction endonuclease" evidence="1">
    <location>
        <begin position="27"/>
        <end position="173"/>
    </location>
</feature>
<evidence type="ECO:0000259" key="1">
    <source>
        <dbReference type="Pfam" id="PF05685"/>
    </source>
</evidence>
<dbReference type="PANTHER" id="PTHR47152">
    <property type="entry name" value="SLR2084 PROTEIN-RELATED"/>
    <property type="match status" value="1"/>
</dbReference>
<proteinExistence type="predicted"/>
<dbReference type="InterPro" id="IPR012296">
    <property type="entry name" value="Nuclease_put_TT1808"/>
</dbReference>
<gene>
    <name evidence="2" type="ORF">DSM107010_00670</name>
</gene>